<keyword evidence="4" id="KW-1185">Reference proteome</keyword>
<feature type="region of interest" description="Disordered" evidence="1">
    <location>
        <begin position="1"/>
        <end position="21"/>
    </location>
</feature>
<dbReference type="PANTHER" id="PTHR42924">
    <property type="entry name" value="EXONUCLEASE"/>
    <property type="match status" value="1"/>
</dbReference>
<dbReference type="InterPro" id="IPR016195">
    <property type="entry name" value="Pol/histidinol_Pase-like"/>
</dbReference>
<accession>A0A161PKS1</accession>
<dbReference type="GO" id="GO:0035312">
    <property type="term" value="F:5'-3' DNA exonuclease activity"/>
    <property type="evidence" value="ECO:0007669"/>
    <property type="project" value="TreeGrafter"/>
</dbReference>
<organism evidence="3 4">
    <name type="scientific">Alkalihalobacillus trypoxylicola</name>
    <dbReference type="NCBI Taxonomy" id="519424"/>
    <lineage>
        <taxon>Bacteria</taxon>
        <taxon>Bacillati</taxon>
        <taxon>Bacillota</taxon>
        <taxon>Bacilli</taxon>
        <taxon>Bacillales</taxon>
        <taxon>Bacillaceae</taxon>
        <taxon>Alkalihalobacillus</taxon>
    </lineage>
</organism>
<dbReference type="SMART" id="SM00481">
    <property type="entry name" value="POLIIIAc"/>
    <property type="match status" value="1"/>
</dbReference>
<dbReference type="PANTHER" id="PTHR42924:SF3">
    <property type="entry name" value="POLYMERASE_HISTIDINOL PHOSPHATASE N-TERMINAL DOMAIN-CONTAINING PROTEIN"/>
    <property type="match status" value="1"/>
</dbReference>
<dbReference type="Proteomes" id="UP000075806">
    <property type="component" value="Unassembled WGS sequence"/>
</dbReference>
<dbReference type="Pfam" id="PF02811">
    <property type="entry name" value="PHP"/>
    <property type="match status" value="1"/>
</dbReference>
<sequence>MSRENDQSDLHMHSTASDGGYSPTELMKKCHAVGLKYVSLTDHDTVNGFLEAKMTADKLGMHVIPGIEFSTKFEKTSVHILGYGLDVTYTPLIELLNKQQQERRKRLDHILNKLAQVNITLSANSVLKHVDGGSIGRPHIAKAMVENKVVNSVAEAFDLYLAEGKPAYVEKEKEMSIQEAIDWIHLCKGVAIVAHPGHYSHLDQHLLYWCQEYHLDGLEIFHRDHSPEERSKYQKIHLELEKKLNKKLLVTGGSDFHHEDYGRTLEPLGKTRIDNRYAEALMEAIKNKR</sequence>
<dbReference type="Gene3D" id="1.10.150.650">
    <property type="match status" value="1"/>
</dbReference>
<dbReference type="CDD" id="cd07438">
    <property type="entry name" value="PHP_HisPPase_AMP"/>
    <property type="match status" value="1"/>
</dbReference>
<evidence type="ECO:0000256" key="1">
    <source>
        <dbReference type="SAM" id="MobiDB-lite"/>
    </source>
</evidence>
<dbReference type="RefSeq" id="WP_061947131.1">
    <property type="nucleotide sequence ID" value="NZ_LTAO01000001.1"/>
</dbReference>
<dbReference type="InterPro" id="IPR004013">
    <property type="entry name" value="PHP_dom"/>
</dbReference>
<dbReference type="AlphaFoldDB" id="A0A161PKS1"/>
<proteinExistence type="predicted"/>
<gene>
    <name evidence="3" type="ORF">AZF04_00655</name>
</gene>
<dbReference type="EMBL" id="LTAO01000001">
    <property type="protein sequence ID" value="KYG34876.1"/>
    <property type="molecule type" value="Genomic_DNA"/>
</dbReference>
<evidence type="ECO:0000259" key="2">
    <source>
        <dbReference type="SMART" id="SM00481"/>
    </source>
</evidence>
<dbReference type="SUPFAM" id="SSF89550">
    <property type="entry name" value="PHP domain-like"/>
    <property type="match status" value="1"/>
</dbReference>
<feature type="compositionally biased region" description="Basic and acidic residues" evidence="1">
    <location>
        <begin position="1"/>
        <end position="12"/>
    </location>
</feature>
<evidence type="ECO:0000313" key="3">
    <source>
        <dbReference type="EMBL" id="KYG34876.1"/>
    </source>
</evidence>
<name>A0A161PKS1_9BACI</name>
<dbReference type="STRING" id="519424.AZF04_00655"/>
<evidence type="ECO:0000313" key="4">
    <source>
        <dbReference type="Proteomes" id="UP000075806"/>
    </source>
</evidence>
<dbReference type="InterPro" id="IPR052018">
    <property type="entry name" value="PHP_domain"/>
</dbReference>
<feature type="domain" description="Polymerase/histidinol phosphatase N-terminal" evidence="2">
    <location>
        <begin position="8"/>
        <end position="73"/>
    </location>
</feature>
<dbReference type="GO" id="GO:0004534">
    <property type="term" value="F:5'-3' RNA exonuclease activity"/>
    <property type="evidence" value="ECO:0007669"/>
    <property type="project" value="TreeGrafter"/>
</dbReference>
<dbReference type="OrthoDB" id="9804333at2"/>
<dbReference type="InterPro" id="IPR003141">
    <property type="entry name" value="Pol/His_phosphatase_N"/>
</dbReference>
<dbReference type="Gene3D" id="3.20.20.140">
    <property type="entry name" value="Metal-dependent hydrolases"/>
    <property type="match status" value="1"/>
</dbReference>
<reference evidence="3" key="1">
    <citation type="submission" date="2016-02" db="EMBL/GenBank/DDBJ databases">
        <title>Genome sequence of Bacillus trypoxylicola KCTC 13244(T).</title>
        <authorList>
            <person name="Jeong H."/>
            <person name="Park S.-H."/>
            <person name="Choi S.-K."/>
        </authorList>
    </citation>
    <scope>NUCLEOTIDE SEQUENCE [LARGE SCALE GENOMIC DNA]</scope>
    <source>
        <strain evidence="3">KCTC 13244</strain>
    </source>
</reference>
<protein>
    <recommendedName>
        <fullName evidence="2">Polymerase/histidinol phosphatase N-terminal domain-containing protein</fullName>
    </recommendedName>
</protein>
<comment type="caution">
    <text evidence="3">The sequence shown here is derived from an EMBL/GenBank/DDBJ whole genome shotgun (WGS) entry which is preliminary data.</text>
</comment>